<name>F9GB61_FUSOF</name>
<evidence type="ECO:0000313" key="3">
    <source>
        <dbReference type="EMBL" id="EGU73596.1"/>
    </source>
</evidence>
<feature type="region of interest" description="Disordered" evidence="1">
    <location>
        <begin position="1"/>
        <end position="63"/>
    </location>
</feature>
<comment type="caution">
    <text evidence="3">The sequence shown here is derived from an EMBL/GenBank/DDBJ whole genome shotgun (WGS) entry which is preliminary data.</text>
</comment>
<dbReference type="GO" id="GO:0031930">
    <property type="term" value="P:mitochondria-nucleus signaling pathway"/>
    <property type="evidence" value="ECO:0007669"/>
    <property type="project" value="TreeGrafter"/>
</dbReference>
<gene>
    <name evidence="3" type="ORF">FOXB_15894</name>
</gene>
<organism evidence="3">
    <name type="scientific">Fusarium oxysporum (strain Fo5176)</name>
    <name type="common">Fusarium vascular wilt</name>
    <dbReference type="NCBI Taxonomy" id="660025"/>
    <lineage>
        <taxon>Eukaryota</taxon>
        <taxon>Fungi</taxon>
        <taxon>Dikarya</taxon>
        <taxon>Ascomycota</taxon>
        <taxon>Pezizomycotina</taxon>
        <taxon>Sordariomycetes</taxon>
        <taxon>Hypocreomycetidae</taxon>
        <taxon>Hypocreales</taxon>
        <taxon>Nectriaceae</taxon>
        <taxon>Fusarium</taxon>
        <taxon>Fusarium oxysporum species complex</taxon>
    </lineage>
</organism>
<sequence>MANSPSLGASPNDSDEAPLMMKGMRDPGLKPILELPRSNAQPIMTGPNNVQPQGPLSPRTTRRNMLETELPESLRRYLLRKRQQKSSTANAALKRRHTSHDVANLKQYPEKTCMKKSEDYNGCPQV</sequence>
<feature type="region of interest" description="Disordered" evidence="1">
    <location>
        <begin position="81"/>
        <end position="105"/>
    </location>
</feature>
<feature type="compositionally biased region" description="Polar residues" evidence="1">
    <location>
        <begin position="38"/>
        <end position="54"/>
    </location>
</feature>
<dbReference type="AlphaFoldDB" id="F9GB61"/>
<proteinExistence type="predicted"/>
<dbReference type="InterPro" id="IPR053043">
    <property type="entry name" value="Ras-cAMP_regulatory"/>
</dbReference>
<dbReference type="Pfam" id="PF11702">
    <property type="entry name" value="DUF3295"/>
    <property type="match status" value="1"/>
</dbReference>
<protein>
    <recommendedName>
        <fullName evidence="2">DUF3295 domain-containing protein</fullName>
    </recommendedName>
</protein>
<dbReference type="STRING" id="660025.F9GB61"/>
<dbReference type="PANTHER" id="PTHR28014:SF1">
    <property type="entry name" value="NEGATIVE REGULATOR OF RAS-CAMP PATHWAY"/>
    <property type="match status" value="1"/>
</dbReference>
<dbReference type="GO" id="GO:0006808">
    <property type="term" value="P:regulation of nitrogen utilization"/>
    <property type="evidence" value="ECO:0007669"/>
    <property type="project" value="TreeGrafter"/>
</dbReference>
<dbReference type="OrthoDB" id="5054775at2759"/>
<feature type="compositionally biased region" description="Polar residues" evidence="1">
    <location>
        <begin position="1"/>
        <end position="12"/>
    </location>
</feature>
<evidence type="ECO:0000256" key="1">
    <source>
        <dbReference type="SAM" id="MobiDB-lite"/>
    </source>
</evidence>
<dbReference type="InterPro" id="IPR021711">
    <property type="entry name" value="DUF3295"/>
</dbReference>
<dbReference type="GO" id="GO:0000122">
    <property type="term" value="P:negative regulation of transcription by RNA polymerase II"/>
    <property type="evidence" value="ECO:0007669"/>
    <property type="project" value="TreeGrafter"/>
</dbReference>
<accession>F9GB61</accession>
<feature type="domain" description="DUF3295" evidence="2">
    <location>
        <begin position="2"/>
        <end position="118"/>
    </location>
</feature>
<dbReference type="EMBL" id="AFQF01004471">
    <property type="protein sequence ID" value="EGU73596.1"/>
    <property type="molecule type" value="Genomic_DNA"/>
</dbReference>
<reference evidence="3" key="1">
    <citation type="journal article" date="2012" name="Mol. Plant Microbe Interact.">
        <title>A highly conserved effector in Fusarium oxysporum is required for full virulence on Arabidopsis.</title>
        <authorList>
            <person name="Thatcher L.F."/>
            <person name="Gardiner D.M."/>
            <person name="Kazan K."/>
            <person name="Manners J."/>
        </authorList>
    </citation>
    <scope>NUCLEOTIDE SEQUENCE [LARGE SCALE GENOMIC DNA]</scope>
    <source>
        <strain evidence="3">Fo5176</strain>
    </source>
</reference>
<evidence type="ECO:0000259" key="2">
    <source>
        <dbReference type="Pfam" id="PF11702"/>
    </source>
</evidence>
<dbReference type="GO" id="GO:0005737">
    <property type="term" value="C:cytoplasm"/>
    <property type="evidence" value="ECO:0007669"/>
    <property type="project" value="TreeGrafter"/>
</dbReference>
<dbReference type="PANTHER" id="PTHR28014">
    <property type="entry name" value="NEGATIVE REGULATOR OF RAS-CAMP PATHWAY"/>
    <property type="match status" value="1"/>
</dbReference>